<gene>
    <name evidence="2" type="ORF">Fot_36485</name>
</gene>
<sequence length="136" mass="14964">MKVRALVGVVLKEGAAEATEINVVRRRGELHLSIRQMKDYVFPLVPYIGGLKPIEQCKPVEEFVVGLPQGERRPPEGLLQYGEWQQQQHEPPSNEGMGGQLANCGSKLRCTHHPRPGHVVEDQAVPAAEVAVDDGI</sequence>
<proteinExistence type="predicted"/>
<dbReference type="EMBL" id="JBFOLJ010000010">
    <property type="protein sequence ID" value="KAL2502637.1"/>
    <property type="molecule type" value="Genomic_DNA"/>
</dbReference>
<reference evidence="3" key="1">
    <citation type="submission" date="2024-07" db="EMBL/GenBank/DDBJ databases">
        <title>Two chromosome-level genome assemblies of Korean endemic species Abeliophyllum distichum and Forsythia ovata (Oleaceae).</title>
        <authorList>
            <person name="Jang H."/>
        </authorList>
    </citation>
    <scope>NUCLEOTIDE SEQUENCE [LARGE SCALE GENOMIC DNA]</scope>
</reference>
<accession>A0ABD1SPK3</accession>
<evidence type="ECO:0000313" key="3">
    <source>
        <dbReference type="Proteomes" id="UP001604277"/>
    </source>
</evidence>
<evidence type="ECO:0000313" key="2">
    <source>
        <dbReference type="EMBL" id="KAL2502637.1"/>
    </source>
</evidence>
<dbReference type="AlphaFoldDB" id="A0ABD1SPK3"/>
<comment type="caution">
    <text evidence="2">The sequence shown here is derived from an EMBL/GenBank/DDBJ whole genome shotgun (WGS) entry which is preliminary data.</text>
</comment>
<dbReference type="Proteomes" id="UP001604277">
    <property type="component" value="Unassembled WGS sequence"/>
</dbReference>
<keyword evidence="3" id="KW-1185">Reference proteome</keyword>
<organism evidence="2 3">
    <name type="scientific">Forsythia ovata</name>
    <dbReference type="NCBI Taxonomy" id="205694"/>
    <lineage>
        <taxon>Eukaryota</taxon>
        <taxon>Viridiplantae</taxon>
        <taxon>Streptophyta</taxon>
        <taxon>Embryophyta</taxon>
        <taxon>Tracheophyta</taxon>
        <taxon>Spermatophyta</taxon>
        <taxon>Magnoliopsida</taxon>
        <taxon>eudicotyledons</taxon>
        <taxon>Gunneridae</taxon>
        <taxon>Pentapetalae</taxon>
        <taxon>asterids</taxon>
        <taxon>lamiids</taxon>
        <taxon>Lamiales</taxon>
        <taxon>Oleaceae</taxon>
        <taxon>Forsythieae</taxon>
        <taxon>Forsythia</taxon>
    </lineage>
</organism>
<protein>
    <submittedName>
        <fullName evidence="2">Uncharacterized protein</fullName>
    </submittedName>
</protein>
<feature type="region of interest" description="Disordered" evidence="1">
    <location>
        <begin position="84"/>
        <end position="105"/>
    </location>
</feature>
<name>A0ABD1SPK3_9LAMI</name>
<evidence type="ECO:0000256" key="1">
    <source>
        <dbReference type="SAM" id="MobiDB-lite"/>
    </source>
</evidence>